<dbReference type="InterPro" id="IPR027417">
    <property type="entry name" value="P-loop_NTPase"/>
</dbReference>
<sequence length="232" mass="26544">MHYRIGVITMKETENEAAIKIANLSFAYPSRDYVFKKFNFNFSKGERIGLVGPNGSGKTTLFHLIMGLLHPSEGKIKIFGKERKVEKDFIEVRERIGLVFQDPDDQLFSPTVAEDIAFGPLNLRKNYQETKKILKETLEALGLAGFEDRITYNLSYGEKRLVSLATVWAMQPEILLLDEPTIWLDEGTIEKIVQILNNHPHLSYIIISHDKKFLKETTNGIYLLDNGKIKKV</sequence>
<comment type="similarity">
    <text evidence="1">Belongs to the ABC transporter superfamily.</text>
</comment>
<dbReference type="EMBL" id="DRKW01000329">
    <property type="protein sequence ID" value="HEB74660.1"/>
    <property type="molecule type" value="Genomic_DNA"/>
</dbReference>
<protein>
    <submittedName>
        <fullName evidence="6">ABC transporter ATP-binding protein</fullName>
    </submittedName>
</protein>
<evidence type="ECO:0000256" key="3">
    <source>
        <dbReference type="ARBA" id="ARBA00022741"/>
    </source>
</evidence>
<proteinExistence type="inferred from homology"/>
<dbReference type="SMART" id="SM00382">
    <property type="entry name" value="AAA"/>
    <property type="match status" value="1"/>
</dbReference>
<evidence type="ECO:0000313" key="6">
    <source>
        <dbReference type="EMBL" id="HEB74660.1"/>
    </source>
</evidence>
<dbReference type="Pfam" id="PF00005">
    <property type="entry name" value="ABC_tran"/>
    <property type="match status" value="1"/>
</dbReference>
<dbReference type="PANTHER" id="PTHR43553">
    <property type="entry name" value="HEAVY METAL TRANSPORTER"/>
    <property type="match status" value="1"/>
</dbReference>
<dbReference type="InterPro" id="IPR050095">
    <property type="entry name" value="ECF_ABC_transporter_ATP-bd"/>
</dbReference>
<dbReference type="PANTHER" id="PTHR43553:SF24">
    <property type="entry name" value="ENERGY-COUPLING FACTOR TRANSPORTER ATP-BINDING PROTEIN ECFA1"/>
    <property type="match status" value="1"/>
</dbReference>
<organism evidence="6">
    <name type="scientific">Desulfofervidus auxilii</name>
    <dbReference type="NCBI Taxonomy" id="1621989"/>
    <lineage>
        <taxon>Bacteria</taxon>
        <taxon>Pseudomonadati</taxon>
        <taxon>Thermodesulfobacteriota</taxon>
        <taxon>Candidatus Desulfofervidia</taxon>
        <taxon>Candidatus Desulfofervidales</taxon>
        <taxon>Candidatus Desulfofervidaceae</taxon>
        <taxon>Candidatus Desulfofervidus</taxon>
    </lineage>
</organism>
<dbReference type="Gene3D" id="3.40.50.300">
    <property type="entry name" value="P-loop containing nucleotide triphosphate hydrolases"/>
    <property type="match status" value="1"/>
</dbReference>
<dbReference type="InterPro" id="IPR003593">
    <property type="entry name" value="AAA+_ATPase"/>
</dbReference>
<dbReference type="AlphaFoldDB" id="A0A7V1I5P1"/>
<dbReference type="InterPro" id="IPR003439">
    <property type="entry name" value="ABC_transporter-like_ATP-bd"/>
</dbReference>
<comment type="caution">
    <text evidence="6">The sequence shown here is derived from an EMBL/GenBank/DDBJ whole genome shotgun (WGS) entry which is preliminary data.</text>
</comment>
<dbReference type="GO" id="GO:0005524">
    <property type="term" value="F:ATP binding"/>
    <property type="evidence" value="ECO:0007669"/>
    <property type="project" value="UniProtKB-KW"/>
</dbReference>
<name>A0A7V1I5P1_DESA2</name>
<evidence type="ECO:0000256" key="4">
    <source>
        <dbReference type="ARBA" id="ARBA00022840"/>
    </source>
</evidence>
<dbReference type="PROSITE" id="PS50893">
    <property type="entry name" value="ABC_TRANSPORTER_2"/>
    <property type="match status" value="1"/>
</dbReference>
<keyword evidence="3" id="KW-0547">Nucleotide-binding</keyword>
<dbReference type="GO" id="GO:0016887">
    <property type="term" value="F:ATP hydrolysis activity"/>
    <property type="evidence" value="ECO:0007669"/>
    <property type="project" value="InterPro"/>
</dbReference>
<dbReference type="InterPro" id="IPR015856">
    <property type="entry name" value="ABC_transpr_CbiO/EcfA_su"/>
</dbReference>
<evidence type="ECO:0000256" key="2">
    <source>
        <dbReference type="ARBA" id="ARBA00022448"/>
    </source>
</evidence>
<gene>
    <name evidence="6" type="ORF">ENJ03_05515</name>
</gene>
<accession>A0A7V1I5P1</accession>
<dbReference type="Proteomes" id="UP000886268">
    <property type="component" value="Unassembled WGS sequence"/>
</dbReference>
<keyword evidence="4 6" id="KW-0067">ATP-binding</keyword>
<evidence type="ECO:0000256" key="1">
    <source>
        <dbReference type="ARBA" id="ARBA00005417"/>
    </source>
</evidence>
<dbReference type="InterPro" id="IPR017871">
    <property type="entry name" value="ABC_transporter-like_CS"/>
</dbReference>
<keyword evidence="2" id="KW-0813">Transport</keyword>
<dbReference type="PROSITE" id="PS00211">
    <property type="entry name" value="ABC_TRANSPORTER_1"/>
    <property type="match status" value="1"/>
</dbReference>
<dbReference type="CDD" id="cd03225">
    <property type="entry name" value="ABC_cobalt_CbiO_domain1"/>
    <property type="match status" value="1"/>
</dbReference>
<feature type="domain" description="ABC transporter" evidence="5">
    <location>
        <begin position="19"/>
        <end position="232"/>
    </location>
</feature>
<dbReference type="SUPFAM" id="SSF52540">
    <property type="entry name" value="P-loop containing nucleoside triphosphate hydrolases"/>
    <property type="match status" value="1"/>
</dbReference>
<evidence type="ECO:0000259" key="5">
    <source>
        <dbReference type="PROSITE" id="PS50893"/>
    </source>
</evidence>
<reference evidence="6" key="1">
    <citation type="journal article" date="2020" name="mSystems">
        <title>Genome- and Community-Level Interaction Insights into Carbon Utilization and Element Cycling Functions of Hydrothermarchaeota in Hydrothermal Sediment.</title>
        <authorList>
            <person name="Zhou Z."/>
            <person name="Liu Y."/>
            <person name="Xu W."/>
            <person name="Pan J."/>
            <person name="Luo Z.H."/>
            <person name="Li M."/>
        </authorList>
    </citation>
    <scope>NUCLEOTIDE SEQUENCE [LARGE SCALE GENOMIC DNA]</scope>
    <source>
        <strain evidence="6">HyVt-45</strain>
    </source>
</reference>
<dbReference type="GO" id="GO:0042626">
    <property type="term" value="F:ATPase-coupled transmembrane transporter activity"/>
    <property type="evidence" value="ECO:0007669"/>
    <property type="project" value="TreeGrafter"/>
</dbReference>
<dbReference type="GO" id="GO:0043190">
    <property type="term" value="C:ATP-binding cassette (ABC) transporter complex"/>
    <property type="evidence" value="ECO:0007669"/>
    <property type="project" value="TreeGrafter"/>
</dbReference>